<reference evidence="2" key="1">
    <citation type="submission" date="2020-10" db="EMBL/GenBank/DDBJ databases">
        <title>Sequencing the genomes of 1000 actinobacteria strains.</title>
        <authorList>
            <person name="Klenk H.-P."/>
        </authorList>
    </citation>
    <scope>NUCLEOTIDE SEQUENCE</scope>
    <source>
        <strain evidence="2">DSM 45354</strain>
    </source>
</reference>
<organism evidence="2 3">
    <name type="scientific">Actinopolymorpha pittospori</name>
    <dbReference type="NCBI Taxonomy" id="648752"/>
    <lineage>
        <taxon>Bacteria</taxon>
        <taxon>Bacillati</taxon>
        <taxon>Actinomycetota</taxon>
        <taxon>Actinomycetes</taxon>
        <taxon>Propionibacteriales</taxon>
        <taxon>Actinopolymorphaceae</taxon>
        <taxon>Actinopolymorpha</taxon>
    </lineage>
</organism>
<accession>A0A927MUZ5</accession>
<protein>
    <submittedName>
        <fullName evidence="2">Glycosyltransferase</fullName>
    </submittedName>
</protein>
<keyword evidence="3" id="KW-1185">Reference proteome</keyword>
<evidence type="ECO:0000313" key="2">
    <source>
        <dbReference type="EMBL" id="MBE1606704.1"/>
    </source>
</evidence>
<dbReference type="AlphaFoldDB" id="A0A927MUZ5"/>
<dbReference type="EMBL" id="JADBEM010000001">
    <property type="protein sequence ID" value="MBE1606704.1"/>
    <property type="molecule type" value="Genomic_DNA"/>
</dbReference>
<dbReference type="PANTHER" id="PTHR21015">
    <property type="entry name" value="UDP-N-ACETYLGLUCOSAMINE--N-ACETYLMURAMYL-(PENTAPEPTIDE) PYROPHOSPHORYL-UNDECAPRENOL N-ACETYLGLUCOSAMINE TRANSFERASE 1"/>
    <property type="match status" value="1"/>
</dbReference>
<dbReference type="InterPro" id="IPR007235">
    <property type="entry name" value="Glyco_trans_28_C"/>
</dbReference>
<dbReference type="Pfam" id="PF04101">
    <property type="entry name" value="Glyco_tran_28_C"/>
    <property type="match status" value="1"/>
</dbReference>
<dbReference type="PANTHER" id="PTHR21015:SF28">
    <property type="entry name" value="SLL1722 PROTEIN"/>
    <property type="match status" value="1"/>
</dbReference>
<evidence type="ECO:0000313" key="3">
    <source>
        <dbReference type="Proteomes" id="UP000638648"/>
    </source>
</evidence>
<comment type="caution">
    <text evidence="2">The sequence shown here is derived from an EMBL/GenBank/DDBJ whole genome shotgun (WGS) entry which is preliminary data.</text>
</comment>
<dbReference type="GO" id="GO:0016758">
    <property type="term" value="F:hexosyltransferase activity"/>
    <property type="evidence" value="ECO:0007669"/>
    <property type="project" value="InterPro"/>
</dbReference>
<sequence length="407" mass="44182">MVQSADEARLLIYSQDGLGLGHQRRTTHVANEFLRAHPGASVLTVSDSPLGRFFASSGTHDYLKLPSLRRAGPGLWRPLSLASPFDDVLALRRDLIRVAAQRFRPDILLVDHHMPNGLMGELLPALEAVRTTPARVVLGLRDILDAPETVQRRWRLEGAFEAIERHYDDVLVFGSREVYDLAAEYDWPEVAARRLRYCGYVGAAPSPTSAAEIRRIYLREETGPLVLALGGGGADAYPLFDALLRSVPALLARRRCTFVLITGPLLPKAERLRLLSRARDLPVHVLTRVDDATPYVGAADLVVAMAGYNTAVEILSQQTPALLVPRSGPSAEQQMRARSFAERGWVHWLPPDQLAAQALAAAAATILAGSAPTPASAPDLGGREVVVERLRSGLGHVRQAAGALVEG</sequence>
<dbReference type="Gene3D" id="3.40.50.2000">
    <property type="entry name" value="Glycogen Phosphorylase B"/>
    <property type="match status" value="1"/>
</dbReference>
<dbReference type="RefSeq" id="WP_192750787.1">
    <property type="nucleotide sequence ID" value="NZ_BAABJL010000109.1"/>
</dbReference>
<dbReference type="Proteomes" id="UP000638648">
    <property type="component" value="Unassembled WGS sequence"/>
</dbReference>
<feature type="domain" description="Glycosyl transferase family 28 C-terminal" evidence="1">
    <location>
        <begin position="232"/>
        <end position="365"/>
    </location>
</feature>
<dbReference type="SUPFAM" id="SSF53756">
    <property type="entry name" value="UDP-Glycosyltransferase/glycogen phosphorylase"/>
    <property type="match status" value="2"/>
</dbReference>
<name>A0A927MUZ5_9ACTN</name>
<proteinExistence type="predicted"/>
<gene>
    <name evidence="2" type="ORF">HEB94_003552</name>
</gene>
<evidence type="ECO:0000259" key="1">
    <source>
        <dbReference type="Pfam" id="PF04101"/>
    </source>
</evidence>